<dbReference type="Proteomes" id="UP000007151">
    <property type="component" value="Unassembled WGS sequence"/>
</dbReference>
<keyword evidence="3" id="KW-0732">Signal</keyword>
<sequence>MTPLIYFVTLALLGQARSDVVELNCSDNATCIDHMAKELVRSLRQQKSVKLFDLLTVEPLSNRQARSIKDPLTKLLTTHGISFDWNDFTFRFSNPEGKSDALDLEVFESRSVKDDSEPLPKKSTGKDEDEEKHKRLQIRPIKKRRQKRKVMQAVIPLLFGMKSAGVVIFGLFMVSVITIKAFLASKMALMVTVGMAMKKLYESYSTGIGLQNHPYLYSQYPIDFPSATSHTYSVGGISPQFGSPELYSPTALGSHSHVQELIQQNDASAQSSQQAPTVVLNSTRAAERWDGKSKLLRYLEPVVDKIRSFVDPIASVFYDAMPATFRGLNSAVSTAKSVESEVEEKVKSPREFLIPQPRHIAQRKISQRKPVRYRPKKYVEFKVDLDKLKRNKDFVEYVKTKKYKHNYPNTYYYPRIKYYVNPSMFIPKPNNNRLSLYRKNILNTKNMLVDKNDTTFTPTSTVLTLESSDWKPIIVYNVTDKPNLKLNETKKIRRKKVNKKRKRTRRSLGLPESQDDYTEKFMEDTLKPKTPPKYYSVAYNLLMYYLNTLEGLVEVHEVIQNHLNDDGDKEGTGDVQCFMEPRALLQIPIRPTRDAAERSINARAYV</sequence>
<evidence type="ECO:0000313" key="4">
    <source>
        <dbReference type="EMBL" id="OWR52875.1"/>
    </source>
</evidence>
<feature type="transmembrane region" description="Helical" evidence="2">
    <location>
        <begin position="153"/>
        <end position="179"/>
    </location>
</feature>
<dbReference type="InterPro" id="IPR012464">
    <property type="entry name" value="DUF1676"/>
</dbReference>
<dbReference type="eggNOG" id="ENOG502SFDT">
    <property type="taxonomic scope" value="Eukaryota"/>
</dbReference>
<feature type="region of interest" description="Disordered" evidence="1">
    <location>
        <begin position="112"/>
        <end position="144"/>
    </location>
</feature>
<accession>A0A212FGL4</accession>
<keyword evidence="2" id="KW-0472">Membrane</keyword>
<organism evidence="4 5">
    <name type="scientific">Danaus plexippus plexippus</name>
    <dbReference type="NCBI Taxonomy" id="278856"/>
    <lineage>
        <taxon>Eukaryota</taxon>
        <taxon>Metazoa</taxon>
        <taxon>Ecdysozoa</taxon>
        <taxon>Arthropoda</taxon>
        <taxon>Hexapoda</taxon>
        <taxon>Insecta</taxon>
        <taxon>Pterygota</taxon>
        <taxon>Neoptera</taxon>
        <taxon>Endopterygota</taxon>
        <taxon>Lepidoptera</taxon>
        <taxon>Glossata</taxon>
        <taxon>Ditrysia</taxon>
        <taxon>Papilionoidea</taxon>
        <taxon>Nymphalidae</taxon>
        <taxon>Danainae</taxon>
        <taxon>Danaini</taxon>
        <taxon>Danaina</taxon>
        <taxon>Danaus</taxon>
        <taxon>Danaus</taxon>
    </lineage>
</organism>
<protein>
    <recommendedName>
        <fullName evidence="6">Osiris</fullName>
    </recommendedName>
</protein>
<dbReference type="PANTHER" id="PTHR21879:SF1">
    <property type="entry name" value="FI01546P"/>
    <property type="match status" value="1"/>
</dbReference>
<evidence type="ECO:0000256" key="3">
    <source>
        <dbReference type="SAM" id="SignalP"/>
    </source>
</evidence>
<feature type="signal peptide" evidence="3">
    <location>
        <begin position="1"/>
        <end position="18"/>
    </location>
</feature>
<evidence type="ECO:0000256" key="1">
    <source>
        <dbReference type="SAM" id="MobiDB-lite"/>
    </source>
</evidence>
<dbReference type="AlphaFoldDB" id="A0A212FGL4"/>
<dbReference type="InParanoid" id="A0A212FGL4"/>
<comment type="caution">
    <text evidence="4">The sequence shown here is derived from an EMBL/GenBank/DDBJ whole genome shotgun (WGS) entry which is preliminary data.</text>
</comment>
<evidence type="ECO:0000256" key="2">
    <source>
        <dbReference type="SAM" id="Phobius"/>
    </source>
</evidence>
<feature type="compositionally biased region" description="Basic residues" evidence="1">
    <location>
        <begin position="134"/>
        <end position="144"/>
    </location>
</feature>
<keyword evidence="5" id="KW-1185">Reference proteome</keyword>
<feature type="compositionally biased region" description="Basic and acidic residues" evidence="1">
    <location>
        <begin position="112"/>
        <end position="126"/>
    </location>
</feature>
<dbReference type="KEGG" id="dpl:KGM_200253"/>
<proteinExistence type="predicted"/>
<keyword evidence="2" id="KW-1133">Transmembrane helix</keyword>
<dbReference type="EMBL" id="AGBW02008647">
    <property type="protein sequence ID" value="OWR52875.1"/>
    <property type="molecule type" value="Genomic_DNA"/>
</dbReference>
<feature type="chain" id="PRO_5013052704" description="Osiris" evidence="3">
    <location>
        <begin position="19"/>
        <end position="606"/>
    </location>
</feature>
<name>A0A212FGL4_DANPL</name>
<dbReference type="GO" id="GO:0016020">
    <property type="term" value="C:membrane"/>
    <property type="evidence" value="ECO:0007669"/>
    <property type="project" value="TreeGrafter"/>
</dbReference>
<dbReference type="STRING" id="278856.A0A212FGL4"/>
<evidence type="ECO:0000313" key="5">
    <source>
        <dbReference type="Proteomes" id="UP000007151"/>
    </source>
</evidence>
<dbReference type="PANTHER" id="PTHR21879">
    <property type="entry name" value="FI03362P-RELATED-RELATED"/>
    <property type="match status" value="1"/>
</dbReference>
<keyword evidence="2" id="KW-0812">Transmembrane</keyword>
<dbReference type="Pfam" id="PF07898">
    <property type="entry name" value="DUF1676"/>
    <property type="match status" value="1"/>
</dbReference>
<evidence type="ECO:0008006" key="6">
    <source>
        <dbReference type="Google" id="ProtNLM"/>
    </source>
</evidence>
<reference evidence="4 5" key="1">
    <citation type="journal article" date="2011" name="Cell">
        <title>The monarch butterfly genome yields insights into long-distance migration.</title>
        <authorList>
            <person name="Zhan S."/>
            <person name="Merlin C."/>
            <person name="Boore J.L."/>
            <person name="Reppert S.M."/>
        </authorList>
    </citation>
    <scope>NUCLEOTIDE SEQUENCE [LARGE SCALE GENOMIC DNA]</scope>
    <source>
        <strain evidence="4">F-2</strain>
    </source>
</reference>
<gene>
    <name evidence="4" type="ORF">KGM_200253</name>
</gene>